<proteinExistence type="predicted"/>
<dbReference type="AlphaFoldDB" id="A0A9W9FW22"/>
<dbReference type="Pfam" id="PF00884">
    <property type="entry name" value="Sulfatase"/>
    <property type="match status" value="1"/>
</dbReference>
<feature type="transmembrane region" description="Helical" evidence="2">
    <location>
        <begin position="259"/>
        <end position="278"/>
    </location>
</feature>
<dbReference type="InterPro" id="IPR017850">
    <property type="entry name" value="Alkaline_phosphatase_core_sf"/>
</dbReference>
<feature type="region of interest" description="Disordered" evidence="1">
    <location>
        <begin position="226"/>
        <end position="254"/>
    </location>
</feature>
<keyword evidence="2" id="KW-1133">Transmembrane helix</keyword>
<dbReference type="PANTHER" id="PTHR43751">
    <property type="entry name" value="SULFATASE"/>
    <property type="match status" value="1"/>
</dbReference>
<feature type="transmembrane region" description="Helical" evidence="2">
    <location>
        <begin position="47"/>
        <end position="66"/>
    </location>
</feature>
<dbReference type="SUPFAM" id="SSF53649">
    <property type="entry name" value="Alkaline phosphatase-like"/>
    <property type="match status" value="1"/>
</dbReference>
<feature type="transmembrane region" description="Helical" evidence="2">
    <location>
        <begin position="15"/>
        <end position="35"/>
    </location>
</feature>
<dbReference type="OrthoDB" id="103349at2759"/>
<dbReference type="Proteomes" id="UP001149165">
    <property type="component" value="Unassembled WGS sequence"/>
</dbReference>
<keyword evidence="5" id="KW-1185">Reference proteome</keyword>
<dbReference type="PANTHER" id="PTHR43751:SF3">
    <property type="entry name" value="SULFATASE N-TERMINAL DOMAIN-CONTAINING PROTEIN"/>
    <property type="match status" value="1"/>
</dbReference>
<dbReference type="EMBL" id="JAPQKH010000003">
    <property type="protein sequence ID" value="KAJ5107481.1"/>
    <property type="molecule type" value="Genomic_DNA"/>
</dbReference>
<accession>A0A9W9FW22</accession>
<organism evidence="4 5">
    <name type="scientific">Penicillium angulare</name>
    <dbReference type="NCBI Taxonomy" id="116970"/>
    <lineage>
        <taxon>Eukaryota</taxon>
        <taxon>Fungi</taxon>
        <taxon>Dikarya</taxon>
        <taxon>Ascomycota</taxon>
        <taxon>Pezizomycotina</taxon>
        <taxon>Eurotiomycetes</taxon>
        <taxon>Eurotiomycetidae</taxon>
        <taxon>Eurotiales</taxon>
        <taxon>Aspergillaceae</taxon>
        <taxon>Penicillium</taxon>
    </lineage>
</organism>
<keyword evidence="2" id="KW-0812">Transmembrane</keyword>
<evidence type="ECO:0000313" key="4">
    <source>
        <dbReference type="EMBL" id="KAJ5107481.1"/>
    </source>
</evidence>
<name>A0A9W9FW22_9EURO</name>
<dbReference type="InterPro" id="IPR000917">
    <property type="entry name" value="Sulfatase_N"/>
</dbReference>
<feature type="transmembrane region" description="Helical" evidence="2">
    <location>
        <begin position="157"/>
        <end position="180"/>
    </location>
</feature>
<dbReference type="Gene3D" id="3.40.720.10">
    <property type="entry name" value="Alkaline Phosphatase, subunit A"/>
    <property type="match status" value="1"/>
</dbReference>
<evidence type="ECO:0000313" key="5">
    <source>
        <dbReference type="Proteomes" id="UP001149165"/>
    </source>
</evidence>
<dbReference type="InterPro" id="IPR052701">
    <property type="entry name" value="GAG_Ulvan_Degrading_Sulfatases"/>
</dbReference>
<keyword evidence="2" id="KW-0472">Membrane</keyword>
<reference evidence="4" key="2">
    <citation type="journal article" date="2023" name="IMA Fungus">
        <title>Comparative genomic study of the Penicillium genus elucidates a diverse pangenome and 15 lateral gene transfer events.</title>
        <authorList>
            <person name="Petersen C."/>
            <person name="Sorensen T."/>
            <person name="Nielsen M.R."/>
            <person name="Sondergaard T.E."/>
            <person name="Sorensen J.L."/>
            <person name="Fitzpatrick D.A."/>
            <person name="Frisvad J.C."/>
            <person name="Nielsen K.L."/>
        </authorList>
    </citation>
    <scope>NUCLEOTIDE SEQUENCE</scope>
    <source>
        <strain evidence="4">IBT 30069</strain>
    </source>
</reference>
<comment type="caution">
    <text evidence="4">The sequence shown here is derived from an EMBL/GenBank/DDBJ whole genome shotgun (WGS) entry which is preliminary data.</text>
</comment>
<feature type="domain" description="Sulfatase N-terminal" evidence="3">
    <location>
        <begin position="469"/>
        <end position="745"/>
    </location>
</feature>
<sequence>MKSPWKQSDGISERIQAYFWAVVLFVLKVAKSPQLYADRAWEASRRYFFSVTFISLVLSKCFRLALHHKSLGIVSLVLWGPTFFLVDILVILVACLLTRWFKSWILRDIAAVLTVSFSAGVSCMVAANISYCSQMGYEIHWRKSAKGFHQGSPPPGFLLSAIAVGLLTEGSILISAYFLAPYLFRATWAVLGVWGSVVPAKLRFHRQEKPLPDPETYEQVALDDYEDGQNDDDSVGGLDAPNANANVPQPPPKEKSRSLSLRILVIVCSLFVVVFTVIRPRDMSYSFYSESIPFAPFGRPKHLPFDESIAALPGDFSWLGNRTALDTFPTFEWMSIFDSAETSAFSPFQVNGYEDTIHKENFFEEHYNPLKDPLHTPNLDKNILDSISGAIHSGDVKIKHIVLLKLESNRQDVWPFRTDSYIMDLIKDSYNGVVPDEVEARLANITPTAERLTGFKTGFNKESAPVKPYGGISASNAYTAGTYTLKSITGSVCGMNPMAVEGNMEYYHDLYQPCLPQILKALNQQPDVSSQADDWNSWPWYSSWMQANSDGWDKQGLLTPRLGYDSILSKNAINEAGGKYVPEENEREEKYGHEDKMLKNYIRDLFADAAKNNTRVFLTHMTHETHTPWFRPGDYESYDEYMGGASDGRNKQINGYLNTMHYQDEWVSDIMGVLEDAGVANETLLIMAGDHGISLPNDGGITANHSPHVANFHVPLLFSHPGLPQIEVTDAVISTQILPTLLDLLIETSSMNDLSTQILKDLLPLYEGQSMLRPLIPVHDGKQEWHFSTMNPGGTWVSMRSASEPYRLIVPLIPDAPWRFSDIVTDPLELHVAEDLDILTLIEIVQVRYGSNAAKWVNEAAHVGQWWIKENHRRWGHDPVAEKKKDDDA</sequence>
<gene>
    <name evidence="4" type="ORF">N7456_004156</name>
</gene>
<feature type="transmembrane region" description="Helical" evidence="2">
    <location>
        <begin position="109"/>
        <end position="131"/>
    </location>
</feature>
<reference evidence="4" key="1">
    <citation type="submission" date="2022-11" db="EMBL/GenBank/DDBJ databases">
        <authorList>
            <person name="Petersen C."/>
        </authorList>
    </citation>
    <scope>NUCLEOTIDE SEQUENCE</scope>
    <source>
        <strain evidence="4">IBT 30069</strain>
    </source>
</reference>
<evidence type="ECO:0000256" key="2">
    <source>
        <dbReference type="SAM" id="Phobius"/>
    </source>
</evidence>
<evidence type="ECO:0000256" key="1">
    <source>
        <dbReference type="SAM" id="MobiDB-lite"/>
    </source>
</evidence>
<evidence type="ECO:0000259" key="3">
    <source>
        <dbReference type="Pfam" id="PF00884"/>
    </source>
</evidence>
<protein>
    <recommendedName>
        <fullName evidence="3">Sulfatase N-terminal domain-containing protein</fullName>
    </recommendedName>
</protein>
<feature type="transmembrane region" description="Helical" evidence="2">
    <location>
        <begin position="72"/>
        <end position="97"/>
    </location>
</feature>